<accession>A0A6A5HAN6</accession>
<dbReference type="RefSeq" id="XP_003092191.2">
    <property type="nucleotide sequence ID" value="XM_003092143.2"/>
</dbReference>
<evidence type="ECO:0000313" key="3">
    <source>
        <dbReference type="Proteomes" id="UP000483820"/>
    </source>
</evidence>
<reference evidence="2 3" key="1">
    <citation type="submission" date="2019-12" db="EMBL/GenBank/DDBJ databases">
        <title>Chromosome-level assembly of the Caenorhabditis remanei genome.</title>
        <authorList>
            <person name="Teterina A.A."/>
            <person name="Willis J.H."/>
            <person name="Phillips P.C."/>
        </authorList>
    </citation>
    <scope>NUCLEOTIDE SEQUENCE [LARGE SCALE GENOMIC DNA]</scope>
    <source>
        <strain evidence="2 3">PX506</strain>
        <tissue evidence="2">Whole organism</tissue>
    </source>
</reference>
<dbReference type="EMBL" id="WUAV01000002">
    <property type="protein sequence ID" value="KAF1764890.1"/>
    <property type="molecule type" value="Genomic_DNA"/>
</dbReference>
<sequence>MSSSRVLVILCHVALIICGVAGAPTGRKQTIISVKCGERPVAHATVHFIEYEKELSIYKSSNHNKIDLNHKTLTDEHGHYHFKNDKVLGDLSTKYIRVQVKDSCLVDTVQTKCNLPYNIFEVTLAEIPSISPHQLLLDLTQWDFTSSCI</sequence>
<evidence type="ECO:0000256" key="1">
    <source>
        <dbReference type="SAM" id="SignalP"/>
    </source>
</evidence>
<name>A0A6A5HAN6_CAERE</name>
<dbReference type="CTD" id="9798681"/>
<feature type="chain" id="PRO_5025694792" description="Transthyretin-like family protein" evidence="1">
    <location>
        <begin position="23"/>
        <end position="149"/>
    </location>
</feature>
<evidence type="ECO:0008006" key="4">
    <source>
        <dbReference type="Google" id="ProtNLM"/>
    </source>
</evidence>
<organism evidence="2 3">
    <name type="scientific">Caenorhabditis remanei</name>
    <name type="common">Caenorhabditis vulgaris</name>
    <dbReference type="NCBI Taxonomy" id="31234"/>
    <lineage>
        <taxon>Eukaryota</taxon>
        <taxon>Metazoa</taxon>
        <taxon>Ecdysozoa</taxon>
        <taxon>Nematoda</taxon>
        <taxon>Chromadorea</taxon>
        <taxon>Rhabditida</taxon>
        <taxon>Rhabditina</taxon>
        <taxon>Rhabditomorpha</taxon>
        <taxon>Rhabditoidea</taxon>
        <taxon>Rhabditidae</taxon>
        <taxon>Peloderinae</taxon>
        <taxon>Caenorhabditis</taxon>
    </lineage>
</organism>
<comment type="caution">
    <text evidence="2">The sequence shown here is derived from an EMBL/GenBank/DDBJ whole genome shotgun (WGS) entry which is preliminary data.</text>
</comment>
<dbReference type="KEGG" id="crq:GCK72_004841"/>
<dbReference type="GeneID" id="9798681"/>
<protein>
    <recommendedName>
        <fullName evidence="4">Transthyretin-like family protein</fullName>
    </recommendedName>
</protein>
<feature type="signal peptide" evidence="1">
    <location>
        <begin position="1"/>
        <end position="22"/>
    </location>
</feature>
<keyword evidence="1" id="KW-0732">Signal</keyword>
<evidence type="ECO:0000313" key="2">
    <source>
        <dbReference type="EMBL" id="KAF1764890.1"/>
    </source>
</evidence>
<gene>
    <name evidence="2" type="ORF">GCK72_004841</name>
</gene>
<proteinExistence type="predicted"/>
<dbReference type="AlphaFoldDB" id="A0A6A5HAN6"/>
<dbReference type="Proteomes" id="UP000483820">
    <property type="component" value="Chromosome II"/>
</dbReference>